<evidence type="ECO:0000313" key="1">
    <source>
        <dbReference type="EMBL" id="KAI8538457.1"/>
    </source>
</evidence>
<keyword evidence="2" id="KW-1185">Reference proteome</keyword>
<proteinExistence type="predicted"/>
<dbReference type="Proteomes" id="UP001062846">
    <property type="component" value="Chromosome 9"/>
</dbReference>
<protein>
    <submittedName>
        <fullName evidence="1">Uncharacterized protein</fullName>
    </submittedName>
</protein>
<dbReference type="EMBL" id="CM046396">
    <property type="protein sequence ID" value="KAI8538457.1"/>
    <property type="molecule type" value="Genomic_DNA"/>
</dbReference>
<accession>A0ACC0MD26</accession>
<organism evidence="1 2">
    <name type="scientific">Rhododendron molle</name>
    <name type="common">Chinese azalea</name>
    <name type="synonym">Azalea mollis</name>
    <dbReference type="NCBI Taxonomy" id="49168"/>
    <lineage>
        <taxon>Eukaryota</taxon>
        <taxon>Viridiplantae</taxon>
        <taxon>Streptophyta</taxon>
        <taxon>Embryophyta</taxon>
        <taxon>Tracheophyta</taxon>
        <taxon>Spermatophyta</taxon>
        <taxon>Magnoliopsida</taxon>
        <taxon>eudicotyledons</taxon>
        <taxon>Gunneridae</taxon>
        <taxon>Pentapetalae</taxon>
        <taxon>asterids</taxon>
        <taxon>Ericales</taxon>
        <taxon>Ericaceae</taxon>
        <taxon>Ericoideae</taxon>
        <taxon>Rhodoreae</taxon>
        <taxon>Rhododendron</taxon>
    </lineage>
</organism>
<comment type="caution">
    <text evidence="1">The sequence shown here is derived from an EMBL/GenBank/DDBJ whole genome shotgun (WGS) entry which is preliminary data.</text>
</comment>
<gene>
    <name evidence="1" type="ORF">RHMOL_Rhmol09G0105400</name>
</gene>
<sequence>MMEMIRRQLMNRYEQKRNWITTCNGKLCPKIQNILEELKVEVRGTDVTYSGNFIYEVRVGSKTFICDVDRHTCSCRRWDVTGIPCSHGIAAIVVDKRLPENFVHQYYHMDTYNATYSHFITSIPDETMWVQANYDPIMPPPLRRPSGRPKKARRKAVDEVQNPNHVRKQYQSLRRGKCREFGRNTRTCKGPVKPRNAGHGCFTLSRVRVALFASGLSLDRVSRLVAAVCSMQLAVGSSANGVVVGI</sequence>
<evidence type="ECO:0000313" key="2">
    <source>
        <dbReference type="Proteomes" id="UP001062846"/>
    </source>
</evidence>
<name>A0ACC0MD26_RHOML</name>
<reference evidence="1" key="1">
    <citation type="submission" date="2022-02" db="EMBL/GenBank/DDBJ databases">
        <title>Plant Genome Project.</title>
        <authorList>
            <person name="Zhang R.-G."/>
        </authorList>
    </citation>
    <scope>NUCLEOTIDE SEQUENCE</scope>
    <source>
        <strain evidence="1">AT1</strain>
    </source>
</reference>